<gene>
    <name evidence="3" type="ORF">SAMN05661077_1005</name>
</gene>
<dbReference type="CDD" id="cd00158">
    <property type="entry name" value="RHOD"/>
    <property type="match status" value="1"/>
</dbReference>
<evidence type="ECO:0000313" key="3">
    <source>
        <dbReference type="EMBL" id="SCY00225.1"/>
    </source>
</evidence>
<protein>
    <submittedName>
        <fullName evidence="3">Rhodanese-related sulfurtransferase</fullName>
    </submittedName>
</protein>
<dbReference type="AlphaFoldDB" id="A0A0P9EB30"/>
<accession>A0A0P9EB30</accession>
<evidence type="ECO:0000256" key="1">
    <source>
        <dbReference type="SAM" id="Phobius"/>
    </source>
</evidence>
<dbReference type="PANTHER" id="PTHR43031">
    <property type="entry name" value="FAD-DEPENDENT OXIDOREDUCTASE"/>
    <property type="match status" value="1"/>
</dbReference>
<feature type="domain" description="Rhodanese" evidence="2">
    <location>
        <begin position="47"/>
        <end position="139"/>
    </location>
</feature>
<proteinExistence type="predicted"/>
<evidence type="ECO:0000313" key="4">
    <source>
        <dbReference type="Proteomes" id="UP000183104"/>
    </source>
</evidence>
<keyword evidence="1" id="KW-1133">Transmembrane helix</keyword>
<dbReference type="FunFam" id="3.40.250.10:FF:000049">
    <property type="entry name" value="Phage shock protein E"/>
    <property type="match status" value="1"/>
</dbReference>
<dbReference type="GO" id="GO:0016740">
    <property type="term" value="F:transferase activity"/>
    <property type="evidence" value="ECO:0007669"/>
    <property type="project" value="UniProtKB-KW"/>
</dbReference>
<dbReference type="InterPro" id="IPR050229">
    <property type="entry name" value="GlpE_sulfurtransferase"/>
</dbReference>
<keyword evidence="4" id="KW-1185">Reference proteome</keyword>
<organism evidence="3 4">
    <name type="scientific">Thiohalorhabdus denitrificans</name>
    <dbReference type="NCBI Taxonomy" id="381306"/>
    <lineage>
        <taxon>Bacteria</taxon>
        <taxon>Pseudomonadati</taxon>
        <taxon>Pseudomonadota</taxon>
        <taxon>Gammaproteobacteria</taxon>
        <taxon>Thiohalorhabdales</taxon>
        <taxon>Thiohalorhabdaceae</taxon>
        <taxon>Thiohalorhabdus</taxon>
    </lineage>
</organism>
<dbReference type="EMBL" id="FMUN01000002">
    <property type="protein sequence ID" value="SCY00225.1"/>
    <property type="molecule type" value="Genomic_DNA"/>
</dbReference>
<dbReference type="SMART" id="SM00450">
    <property type="entry name" value="RHOD"/>
    <property type="match status" value="1"/>
</dbReference>
<dbReference type="PROSITE" id="PS50206">
    <property type="entry name" value="RHODANESE_3"/>
    <property type="match status" value="1"/>
</dbReference>
<dbReference type="InterPro" id="IPR036873">
    <property type="entry name" value="Rhodanese-like_dom_sf"/>
</dbReference>
<keyword evidence="1" id="KW-0472">Membrane</keyword>
<dbReference type="Proteomes" id="UP000183104">
    <property type="component" value="Unassembled WGS sequence"/>
</dbReference>
<reference evidence="4" key="1">
    <citation type="submission" date="2016-10" db="EMBL/GenBank/DDBJ databases">
        <authorList>
            <person name="Varghese N."/>
        </authorList>
    </citation>
    <scope>NUCLEOTIDE SEQUENCE [LARGE SCALE GENOMIC DNA]</scope>
    <source>
        <strain evidence="4">HL 19</strain>
    </source>
</reference>
<dbReference type="Gene3D" id="3.40.250.10">
    <property type="entry name" value="Rhodanese-like domain"/>
    <property type="match status" value="1"/>
</dbReference>
<name>A0A0P9EB30_9GAMM</name>
<sequence>MVEFLQDNWLLVAGLVVLAGIMFKGPITMWLTGIRSVDPAEAVRLVNQEGAQVVDVREDQEWQQGHIPNAVHVPLGQISDRLTELERYKQSETPLVMVCRSGNRSASAALRLRKAGFTSVYNLSGGTMAWQQAGMPLEK</sequence>
<feature type="transmembrane region" description="Helical" evidence="1">
    <location>
        <begin position="12"/>
        <end position="31"/>
    </location>
</feature>
<dbReference type="OrthoDB" id="9808735at2"/>
<dbReference type="RefSeq" id="WP_054966502.1">
    <property type="nucleotide sequence ID" value="NZ_FMUN01000002.1"/>
</dbReference>
<dbReference type="SUPFAM" id="SSF52821">
    <property type="entry name" value="Rhodanese/Cell cycle control phosphatase"/>
    <property type="match status" value="1"/>
</dbReference>
<dbReference type="STRING" id="381306.AN478_10155"/>
<keyword evidence="3" id="KW-0808">Transferase</keyword>
<keyword evidence="1" id="KW-0812">Transmembrane</keyword>
<dbReference type="InterPro" id="IPR001763">
    <property type="entry name" value="Rhodanese-like_dom"/>
</dbReference>
<dbReference type="PANTHER" id="PTHR43031:SF18">
    <property type="entry name" value="RHODANESE-RELATED SULFURTRANSFERASES"/>
    <property type="match status" value="1"/>
</dbReference>
<dbReference type="Pfam" id="PF00581">
    <property type="entry name" value="Rhodanese"/>
    <property type="match status" value="1"/>
</dbReference>
<evidence type="ECO:0000259" key="2">
    <source>
        <dbReference type="PROSITE" id="PS50206"/>
    </source>
</evidence>